<protein>
    <submittedName>
        <fullName evidence="3">Uncharacterized protein</fullName>
    </submittedName>
</protein>
<feature type="region of interest" description="Disordered" evidence="1">
    <location>
        <begin position="317"/>
        <end position="336"/>
    </location>
</feature>
<keyword evidence="2" id="KW-0732">Signal</keyword>
<dbReference type="OrthoDB" id="4843554at2759"/>
<proteinExistence type="predicted"/>
<name>A0A367L8F7_9HYPO</name>
<gene>
    <name evidence="3" type="ORF">L249_4346</name>
</gene>
<evidence type="ECO:0000256" key="1">
    <source>
        <dbReference type="SAM" id="MobiDB-lite"/>
    </source>
</evidence>
<dbReference type="Proteomes" id="UP000253664">
    <property type="component" value="Unassembled WGS sequence"/>
</dbReference>
<evidence type="ECO:0000256" key="2">
    <source>
        <dbReference type="SAM" id="SignalP"/>
    </source>
</evidence>
<dbReference type="EMBL" id="LKCN02000012">
    <property type="protein sequence ID" value="RCI10512.1"/>
    <property type="molecule type" value="Genomic_DNA"/>
</dbReference>
<keyword evidence="4" id="KW-1185">Reference proteome</keyword>
<organism evidence="3 4">
    <name type="scientific">Ophiocordyceps polyrhachis-furcata BCC 54312</name>
    <dbReference type="NCBI Taxonomy" id="1330021"/>
    <lineage>
        <taxon>Eukaryota</taxon>
        <taxon>Fungi</taxon>
        <taxon>Dikarya</taxon>
        <taxon>Ascomycota</taxon>
        <taxon>Pezizomycotina</taxon>
        <taxon>Sordariomycetes</taxon>
        <taxon>Hypocreomycetidae</taxon>
        <taxon>Hypocreales</taxon>
        <taxon>Ophiocordycipitaceae</taxon>
        <taxon>Ophiocordyceps</taxon>
    </lineage>
</organism>
<accession>A0A367L8F7</accession>
<dbReference type="AlphaFoldDB" id="A0A367L8F7"/>
<evidence type="ECO:0000313" key="4">
    <source>
        <dbReference type="Proteomes" id="UP000253664"/>
    </source>
</evidence>
<feature type="region of interest" description="Disordered" evidence="1">
    <location>
        <begin position="353"/>
        <end position="386"/>
    </location>
</feature>
<reference evidence="3 4" key="1">
    <citation type="journal article" date="2015" name="BMC Genomics">
        <title>Insights from the genome of Ophiocordyceps polyrhachis-furcata to pathogenicity and host specificity in insect fungi.</title>
        <authorList>
            <person name="Wichadakul D."/>
            <person name="Kobmoo N."/>
            <person name="Ingsriswang S."/>
            <person name="Tangphatsornruang S."/>
            <person name="Chantasingh D."/>
            <person name="Luangsa-ard J.J."/>
            <person name="Eurwilaichitr L."/>
        </authorList>
    </citation>
    <scope>NUCLEOTIDE SEQUENCE [LARGE SCALE GENOMIC DNA]</scope>
    <source>
        <strain evidence="3 4">BCC 54312</strain>
    </source>
</reference>
<feature type="chain" id="PRO_5016959394" evidence="2">
    <location>
        <begin position="21"/>
        <end position="849"/>
    </location>
</feature>
<feature type="signal peptide" evidence="2">
    <location>
        <begin position="1"/>
        <end position="20"/>
    </location>
</feature>
<feature type="compositionally biased region" description="Basic and acidic residues" evidence="1">
    <location>
        <begin position="353"/>
        <end position="374"/>
    </location>
</feature>
<evidence type="ECO:0000313" key="3">
    <source>
        <dbReference type="EMBL" id="RCI10512.1"/>
    </source>
</evidence>
<comment type="caution">
    <text evidence="3">The sequence shown here is derived from an EMBL/GenBank/DDBJ whole genome shotgun (WGS) entry which is preliminary data.</text>
</comment>
<sequence length="849" mass="90924">MKHHNWEMLLAAALLLGVQARIELVMSNVPDDCKDMCKPIGDLTEKCNTELPDGTDADEKLLEAQCVCTNDSFDVRTIAGLCAGCLSQAAGTTDEKTKLSVANQDIKDVLAACSFSASPYTPPSASLAETVTVEATAPTNMDQLTTTLTRATELPTGDDRARATSAASAVEAIVSREATHASKLVAVARQPGGVNAANQVHATEARPQWKPHHGAGGTLIDDELTLAAGVDLEPPTAEFRVVNQEEGDDSLPPLTVNVEDAALVAHPADGSRRAVGVVSPDAVEVVVDRDGRQVRELPVGFAQHQHLAWTTLCRPRHPPEAFTETKRSRRHPSQGELVQRNLVIPPVVVGRHPLDAGHAGRDGSHDESDSRDGGRAGLSLDPEADYEPAGVGVHQLDVVCSEAGEEGSLVGELDLDADHSTREGVEADLILGVGCEKLIPLVVWNVLDRASRIVQVGVERLRAAVHDQACNPVVERDGDPLIERHHALAPDVILSEAMIQRLHPSVLHDVYARERAADGPAEVDVRLRVVQVLEVFAEEGGQVDGRLERRREAQGQRLLHFKVADIPSQLPHPVVLAVVCELVSGVEEGSLLLPDASPVGEAEHLVDSGQLRCLAEVAVDLGPVGVREGFVGEVEEPRHVLADPGLPEVVVEVEAGGGARCRAPFGDVVGFEVSADVGHDAMVESAEDVVAGSDLVWPGEGESREVLIVRLELRNLDGRHGEVLGSRHEGVDHAQQPDSHVRDAQTLPRPGGVVVDREMVDGIEEDLDVDFEFDAGFVEVMPEESHAVVVEGNYKGMALSSVVSVLKLTRLFRLFEREVLKVCCSLLDGWRSSVVFISYLALVPRAADG</sequence>
<feature type="compositionally biased region" description="Basic and acidic residues" evidence="1">
    <location>
        <begin position="317"/>
        <end position="326"/>
    </location>
</feature>
<dbReference type="STRING" id="1330021.A0A367L8F7"/>